<keyword evidence="7 11" id="KW-1133">Transmembrane helix</keyword>
<dbReference type="PROSITE" id="PS51257">
    <property type="entry name" value="PROKAR_LIPOPROTEIN"/>
    <property type="match status" value="1"/>
</dbReference>
<gene>
    <name evidence="14" type="ORF">SAMN04489757_106141</name>
</gene>
<evidence type="ECO:0000256" key="8">
    <source>
        <dbReference type="ARBA" id="ARBA00023136"/>
    </source>
</evidence>
<evidence type="ECO:0000256" key="11">
    <source>
        <dbReference type="SAM" id="Phobius"/>
    </source>
</evidence>
<evidence type="ECO:0000256" key="2">
    <source>
        <dbReference type="ARBA" id="ARBA00007379"/>
    </source>
</evidence>
<dbReference type="NCBIfam" id="NF038347">
    <property type="entry name" value="FtsX_Gpos"/>
    <property type="match status" value="1"/>
</dbReference>
<keyword evidence="5 10" id="KW-0132">Cell division</keyword>
<dbReference type="AlphaFoldDB" id="A0A1I5DQJ3"/>
<dbReference type="PANTHER" id="PTHR47755:SF1">
    <property type="entry name" value="CELL DIVISION PROTEIN FTSX"/>
    <property type="match status" value="1"/>
</dbReference>
<evidence type="ECO:0000256" key="6">
    <source>
        <dbReference type="ARBA" id="ARBA00022692"/>
    </source>
</evidence>
<feature type="domain" description="FtsX extracellular" evidence="13">
    <location>
        <begin position="59"/>
        <end position="153"/>
    </location>
</feature>
<comment type="function">
    <text evidence="10">Part of the ABC transporter FtsEX involved in asymmetric cellular division facilitating the initiation of sporulation.</text>
</comment>
<evidence type="ECO:0000256" key="1">
    <source>
        <dbReference type="ARBA" id="ARBA00004651"/>
    </source>
</evidence>
<evidence type="ECO:0000313" key="14">
    <source>
        <dbReference type="EMBL" id="SFO01535.1"/>
    </source>
</evidence>
<evidence type="ECO:0000256" key="9">
    <source>
        <dbReference type="ARBA" id="ARBA00023306"/>
    </source>
</evidence>
<feature type="transmembrane region" description="Helical" evidence="11">
    <location>
        <begin position="270"/>
        <end position="294"/>
    </location>
</feature>
<dbReference type="Proteomes" id="UP000198806">
    <property type="component" value="Unassembled WGS sequence"/>
</dbReference>
<dbReference type="InterPro" id="IPR040690">
    <property type="entry name" value="FtsX_ECD"/>
</dbReference>
<sequence>MRINTFIYSLKQGLKSIRRNRLFSLASIGTISACLFLFGIFYFVVANFQYMIKTAETSVGVTVFFDTGISEAKIKTIGNEIRKRAEVSKVVYISAEETWNNYKEKYLSEELAETFGDDNPLADSASYSVYVNDISMQESLVKYIDKLDGVRQVNHSDSVAEGLESFNSLVGYVSAAIIIILLAVAIFLISTTVTMGISVRKEEIYIMRLIGATDFFIRSPFIVEGIMIGFLGSLVPLVGLYFIYHKVISYITEKYINIFSTFEFLKINDIFTNLIPISLAIGIGIGFVGSFMTVRKHLRIKEIK</sequence>
<evidence type="ECO:0000259" key="12">
    <source>
        <dbReference type="Pfam" id="PF02687"/>
    </source>
</evidence>
<feature type="transmembrane region" description="Helical" evidence="11">
    <location>
        <begin position="220"/>
        <end position="244"/>
    </location>
</feature>
<keyword evidence="9 10" id="KW-0131">Cell cycle</keyword>
<dbReference type="Pfam" id="PF02687">
    <property type="entry name" value="FtsX"/>
    <property type="match status" value="1"/>
</dbReference>
<keyword evidence="8 10" id="KW-0472">Membrane</keyword>
<dbReference type="GO" id="GO:0051301">
    <property type="term" value="P:cell division"/>
    <property type="evidence" value="ECO:0007669"/>
    <property type="project" value="UniProtKB-KW"/>
</dbReference>
<evidence type="ECO:0000256" key="7">
    <source>
        <dbReference type="ARBA" id="ARBA00022989"/>
    </source>
</evidence>
<evidence type="ECO:0000256" key="10">
    <source>
        <dbReference type="PIRNR" id="PIRNR003097"/>
    </source>
</evidence>
<comment type="subcellular location">
    <subcellularLocation>
        <location evidence="1">Cell membrane</location>
        <topology evidence="1">Multi-pass membrane protein</topology>
    </subcellularLocation>
</comment>
<feature type="transmembrane region" description="Helical" evidence="11">
    <location>
        <begin position="21"/>
        <end position="45"/>
    </location>
</feature>
<dbReference type="RefSeq" id="WP_091685077.1">
    <property type="nucleotide sequence ID" value="NZ_BAABFM010000013.1"/>
</dbReference>
<dbReference type="InterPro" id="IPR004513">
    <property type="entry name" value="FtsX"/>
</dbReference>
<reference evidence="14 15" key="1">
    <citation type="submission" date="2016-10" db="EMBL/GenBank/DDBJ databases">
        <authorList>
            <person name="de Groot N.N."/>
        </authorList>
    </citation>
    <scope>NUCLEOTIDE SEQUENCE [LARGE SCALE GENOMIC DNA]</scope>
    <source>
        <strain evidence="14 15">DSM 1283</strain>
    </source>
</reference>
<evidence type="ECO:0000256" key="3">
    <source>
        <dbReference type="ARBA" id="ARBA00021907"/>
    </source>
</evidence>
<dbReference type="PIRSF" id="PIRSF003097">
    <property type="entry name" value="FtsX"/>
    <property type="match status" value="1"/>
</dbReference>
<dbReference type="STRING" id="1527.SAMN04489757_106141"/>
<feature type="transmembrane region" description="Helical" evidence="11">
    <location>
        <begin position="172"/>
        <end position="199"/>
    </location>
</feature>
<dbReference type="OrthoDB" id="9812531at2"/>
<protein>
    <recommendedName>
        <fullName evidence="3 10">Cell division protein FtsX</fullName>
    </recommendedName>
</protein>
<keyword evidence="6 11" id="KW-0812">Transmembrane</keyword>
<name>A0A1I5DQJ3_9FIRM</name>
<keyword evidence="4 10" id="KW-1003">Cell membrane</keyword>
<dbReference type="Gene3D" id="3.30.70.3040">
    <property type="match status" value="1"/>
</dbReference>
<dbReference type="PANTHER" id="PTHR47755">
    <property type="entry name" value="CELL DIVISION PROTEIN FTSX"/>
    <property type="match status" value="1"/>
</dbReference>
<dbReference type="InterPro" id="IPR058204">
    <property type="entry name" value="FtsX_firmicutes-type"/>
</dbReference>
<dbReference type="Pfam" id="PF18075">
    <property type="entry name" value="FtsX_ECD"/>
    <property type="match status" value="1"/>
</dbReference>
<accession>A0A1I5DQJ3</accession>
<dbReference type="EMBL" id="FOWD01000006">
    <property type="protein sequence ID" value="SFO01535.1"/>
    <property type="molecule type" value="Genomic_DNA"/>
</dbReference>
<dbReference type="GO" id="GO:0005886">
    <property type="term" value="C:plasma membrane"/>
    <property type="evidence" value="ECO:0007669"/>
    <property type="project" value="UniProtKB-SubCell"/>
</dbReference>
<proteinExistence type="inferred from homology"/>
<evidence type="ECO:0000313" key="15">
    <source>
        <dbReference type="Proteomes" id="UP000198806"/>
    </source>
</evidence>
<evidence type="ECO:0000259" key="13">
    <source>
        <dbReference type="Pfam" id="PF18075"/>
    </source>
</evidence>
<organism evidence="14 15">
    <name type="scientific">Anaerocolumna aminovalerica</name>
    <dbReference type="NCBI Taxonomy" id="1527"/>
    <lineage>
        <taxon>Bacteria</taxon>
        <taxon>Bacillati</taxon>
        <taxon>Bacillota</taxon>
        <taxon>Clostridia</taxon>
        <taxon>Lachnospirales</taxon>
        <taxon>Lachnospiraceae</taxon>
        <taxon>Anaerocolumna</taxon>
    </lineage>
</organism>
<comment type="similarity">
    <text evidence="2 10">Belongs to the ABC-4 integral membrane protein family. FtsX subfamily.</text>
</comment>
<evidence type="ECO:0000256" key="5">
    <source>
        <dbReference type="ARBA" id="ARBA00022618"/>
    </source>
</evidence>
<feature type="domain" description="ABC3 transporter permease C-terminal" evidence="12">
    <location>
        <begin position="176"/>
        <end position="299"/>
    </location>
</feature>
<dbReference type="InterPro" id="IPR003838">
    <property type="entry name" value="ABC3_permease_C"/>
</dbReference>
<evidence type="ECO:0000256" key="4">
    <source>
        <dbReference type="ARBA" id="ARBA00022475"/>
    </source>
</evidence>
<keyword evidence="15" id="KW-1185">Reference proteome</keyword>